<accession>A0A1N7RS51</accession>
<reference evidence="2 3" key="1">
    <citation type="submission" date="2016-12" db="EMBL/GenBank/DDBJ databases">
        <authorList>
            <person name="Song W.-J."/>
            <person name="Kurnit D.M."/>
        </authorList>
    </citation>
    <scope>NUCLEOTIDE SEQUENCE [LARGE SCALE GENOMIC DNA]</scope>
    <source>
        <strain evidence="2 3">STM7296</strain>
    </source>
</reference>
<evidence type="ECO:0000313" key="3">
    <source>
        <dbReference type="Proteomes" id="UP000187012"/>
    </source>
</evidence>
<dbReference type="EMBL" id="CYGX02000013">
    <property type="protein sequence ID" value="SIT37944.1"/>
    <property type="molecule type" value="Genomic_DNA"/>
</dbReference>
<dbReference type="Proteomes" id="UP000187012">
    <property type="component" value="Unassembled WGS sequence"/>
</dbReference>
<proteinExistence type="predicted"/>
<evidence type="ECO:0000313" key="2">
    <source>
        <dbReference type="EMBL" id="SIT37944.1"/>
    </source>
</evidence>
<name>A0A1N7RS51_9BURK</name>
<dbReference type="STRING" id="1247936.BN2475_130021"/>
<organism evidence="2 3">
    <name type="scientific">Paraburkholderia ribeironis</name>
    <dbReference type="NCBI Taxonomy" id="1247936"/>
    <lineage>
        <taxon>Bacteria</taxon>
        <taxon>Pseudomonadati</taxon>
        <taxon>Pseudomonadota</taxon>
        <taxon>Betaproteobacteria</taxon>
        <taxon>Burkholderiales</taxon>
        <taxon>Burkholderiaceae</taxon>
        <taxon>Paraburkholderia</taxon>
    </lineage>
</organism>
<evidence type="ECO:0000256" key="1">
    <source>
        <dbReference type="SAM" id="MobiDB-lite"/>
    </source>
</evidence>
<gene>
    <name evidence="2" type="ORF">BN2475_130021</name>
</gene>
<feature type="region of interest" description="Disordered" evidence="1">
    <location>
        <begin position="1"/>
        <end position="55"/>
    </location>
</feature>
<feature type="compositionally biased region" description="Basic residues" evidence="1">
    <location>
        <begin position="1"/>
        <end position="12"/>
    </location>
</feature>
<sequence length="110" mass="11858">MRSRPTRPRRRQLASAAGACHRGGKATLEIPTRDGIARQKRSKPMPRVTDGKANLPAGTRITTYTVGDEAAAQASVAWLAMLQRTPVVGFSPKNLTRCANLAACPSTMER</sequence>
<protein>
    <submittedName>
        <fullName evidence="2">Uncharacterized protein</fullName>
    </submittedName>
</protein>
<dbReference type="AlphaFoldDB" id="A0A1N7RS51"/>
<keyword evidence="3" id="KW-1185">Reference proteome</keyword>